<organism evidence="1 2">
    <name type="scientific">Macrococcoides bohemicum</name>
    <dbReference type="NCBI Taxonomy" id="1903056"/>
    <lineage>
        <taxon>Bacteria</taxon>
        <taxon>Bacillati</taxon>
        <taxon>Bacillota</taxon>
        <taxon>Bacilli</taxon>
        <taxon>Bacillales</taxon>
        <taxon>Staphylococcaceae</taxon>
        <taxon>Macrococcoides</taxon>
    </lineage>
</organism>
<evidence type="ECO:0000313" key="2">
    <source>
        <dbReference type="Proteomes" id="UP000249579"/>
    </source>
</evidence>
<dbReference type="RefSeq" id="WP_111744409.1">
    <property type="nucleotide sequence ID" value="NZ_CM009972.1"/>
</dbReference>
<dbReference type="Proteomes" id="UP000249579">
    <property type="component" value="Plasmid pZKMB1"/>
</dbReference>
<evidence type="ECO:0000313" key="1">
    <source>
        <dbReference type="EMBL" id="RAK47835.1"/>
    </source>
</evidence>
<reference evidence="1 2" key="1">
    <citation type="journal article" date="2018" name="Front. Microbiol.">
        <title>Description and Comparative Genomics of Macrococcus caseolyticus subsp. hominis subsp. nov., Macrococcus goetzii sp. nov., Macrococcus epidermidis sp. nov., and Macrococcus bohemicus sp. nov., Novel Macrococci From Human Clinical Material With Virulence Potential and Suspected Uptake of Foreign DNA by Natural Transformation.</title>
        <authorList>
            <person name="Maslanova I."/>
            <person name="Wertheimer Z."/>
            <person name="Sedlacek I."/>
            <person name="Svec P."/>
            <person name="Indrakova A."/>
            <person name="Kovarovic V."/>
            <person name="Schumann P."/>
            <person name="Sproer C."/>
            <person name="Kralova S."/>
            <person name="Sedo O."/>
            <person name="Kristofova L."/>
            <person name="Vrbovska V."/>
            <person name="Fuzik T."/>
            <person name="Petras P."/>
            <person name="Zdrahal Z."/>
            <person name="Ruzickova V."/>
            <person name="Doskar J."/>
            <person name="Pantucek R."/>
        </authorList>
    </citation>
    <scope>NUCLEOTIDE SEQUENCE [LARGE SCALE GENOMIC DNA]</scope>
    <source>
        <strain evidence="1 2">03/115</strain>
        <plasmid evidence="1">pZKMB1</plasmid>
    </source>
</reference>
<geneLocation type="plasmid" evidence="2">
    <name>pzkmb1</name>
</geneLocation>
<sequence>MTENNTLEFQSKGVQFKLKEEKDIWGSEVITVYANNIFRGQYDGLATIQELKQRFENDPLAIIDLDIYC</sequence>
<protein>
    <submittedName>
        <fullName evidence="1">Uncharacterized protein</fullName>
    </submittedName>
</protein>
<dbReference type="EMBL" id="PZJG01000030">
    <property type="protein sequence ID" value="RAK47835.1"/>
    <property type="molecule type" value="Genomic_DNA"/>
</dbReference>
<gene>
    <name evidence="1" type="ORF">BHX94_12190</name>
</gene>
<name>A0A327ZZZ2_9STAP</name>
<dbReference type="OrthoDB" id="9803907at2"/>
<proteinExistence type="predicted"/>
<dbReference type="AlphaFoldDB" id="A0A327ZZZ2"/>
<comment type="caution">
    <text evidence="1">The sequence shown here is derived from an EMBL/GenBank/DDBJ whole genome shotgun (WGS) entry which is preliminary data.</text>
</comment>
<keyword evidence="1" id="KW-0614">Plasmid</keyword>
<accession>A0A327ZZZ2</accession>